<gene>
    <name evidence="2" type="ORF">HBO38_25620</name>
</gene>
<proteinExistence type="predicted"/>
<accession>A0A7Y1FB30</accession>
<dbReference type="InterPro" id="IPR044925">
    <property type="entry name" value="His-Me_finger_sf"/>
</dbReference>
<sequence length="36" mass="4052">MAKDPKLLKRHGRAGVDRMTKGQVPDGFDVHHKNPN</sequence>
<comment type="caution">
    <text evidence="2">The sequence shown here is derived from an EMBL/GenBank/DDBJ whole genome shotgun (WGS) entry which is preliminary data.</text>
</comment>
<evidence type="ECO:0000313" key="3">
    <source>
        <dbReference type="Proteomes" id="UP000537729"/>
    </source>
</evidence>
<protein>
    <submittedName>
        <fullName evidence="2">Uncharacterized protein</fullName>
    </submittedName>
</protein>
<reference evidence="2 3" key="1">
    <citation type="journal article" date="2020" name="Front. Microbiol.">
        <title>Genetic Organization of the aprX-lipA2 Operon Affects the Proteolytic Potential of Pseudomonas Species in Milk.</title>
        <authorList>
            <person name="Maier C."/>
            <person name="Huptas C."/>
            <person name="von Neubeck M."/>
            <person name="Scherer S."/>
            <person name="Wenning M."/>
            <person name="Lucking G."/>
        </authorList>
    </citation>
    <scope>NUCLEOTIDE SEQUENCE [LARGE SCALE GENOMIC DNA]</scope>
    <source>
        <strain evidence="2 3">DSM 16272</strain>
    </source>
</reference>
<dbReference type="Proteomes" id="UP000537729">
    <property type="component" value="Unassembled WGS sequence"/>
</dbReference>
<evidence type="ECO:0000313" key="2">
    <source>
        <dbReference type="EMBL" id="NMY11783.1"/>
    </source>
</evidence>
<feature type="region of interest" description="Disordered" evidence="1">
    <location>
        <begin position="1"/>
        <end position="36"/>
    </location>
</feature>
<dbReference type="EMBL" id="JAAQWG010000045">
    <property type="protein sequence ID" value="NMY11783.1"/>
    <property type="molecule type" value="Genomic_DNA"/>
</dbReference>
<evidence type="ECO:0000256" key="1">
    <source>
        <dbReference type="SAM" id="MobiDB-lite"/>
    </source>
</evidence>
<dbReference type="SUPFAM" id="SSF54060">
    <property type="entry name" value="His-Me finger endonucleases"/>
    <property type="match status" value="1"/>
</dbReference>
<organism evidence="2 3">
    <name type="scientific">Pseudomonas veronii</name>
    <dbReference type="NCBI Taxonomy" id="76761"/>
    <lineage>
        <taxon>Bacteria</taxon>
        <taxon>Pseudomonadati</taxon>
        <taxon>Pseudomonadota</taxon>
        <taxon>Gammaproteobacteria</taxon>
        <taxon>Pseudomonadales</taxon>
        <taxon>Pseudomonadaceae</taxon>
        <taxon>Pseudomonas</taxon>
    </lineage>
</organism>
<name>A0A7Y1FB30_PSEVE</name>
<dbReference type="AlphaFoldDB" id="A0A7Y1FB30"/>